<feature type="domain" description="SiaC family regulatory phosphoprotein" evidence="1">
    <location>
        <begin position="10"/>
        <end position="129"/>
    </location>
</feature>
<name>A0A6S6SXC4_9BACT</name>
<evidence type="ECO:0000313" key="2">
    <source>
        <dbReference type="EMBL" id="CAA6815320.1"/>
    </source>
</evidence>
<dbReference type="InterPro" id="IPR018530">
    <property type="entry name" value="SiaC"/>
</dbReference>
<accession>A0A6S6SXC4</accession>
<proteinExistence type="predicted"/>
<dbReference type="EMBL" id="CACVAZ010000098">
    <property type="protein sequence ID" value="CAA6815320.1"/>
    <property type="molecule type" value="Genomic_DNA"/>
</dbReference>
<reference evidence="2" key="1">
    <citation type="submission" date="2020-01" db="EMBL/GenBank/DDBJ databases">
        <authorList>
            <person name="Meier V. D."/>
            <person name="Meier V D."/>
        </authorList>
    </citation>
    <scope>NUCLEOTIDE SEQUENCE</scope>
    <source>
        <strain evidence="2">HLG_WM_MAG_02</strain>
    </source>
</reference>
<dbReference type="AlphaFoldDB" id="A0A6S6SXC4"/>
<dbReference type="Pfam" id="PF09345">
    <property type="entry name" value="SiaC"/>
    <property type="match status" value="1"/>
</dbReference>
<gene>
    <name evidence="2" type="ORF">HELGO_WM17209</name>
</gene>
<organism evidence="2">
    <name type="scientific">uncultured Sulfurovum sp</name>
    <dbReference type="NCBI Taxonomy" id="269237"/>
    <lineage>
        <taxon>Bacteria</taxon>
        <taxon>Pseudomonadati</taxon>
        <taxon>Campylobacterota</taxon>
        <taxon>Epsilonproteobacteria</taxon>
        <taxon>Campylobacterales</taxon>
        <taxon>Sulfurovaceae</taxon>
        <taxon>Sulfurovum</taxon>
        <taxon>environmental samples</taxon>
    </lineage>
</organism>
<evidence type="ECO:0000259" key="1">
    <source>
        <dbReference type="Pfam" id="PF09345"/>
    </source>
</evidence>
<sequence length="130" mass="15605">MKMKMNNILIEQSENSPKVIMDQEIALIEFEGRSYPENAFAFYRPITEWLKKYFKFYDKNSQRITINFKFLYFNSATTQIIFEILDIIEESGIEGIDIYWFYDKASQNGFEDYEDYSDEFPELNIQAVAY</sequence>
<protein>
    <recommendedName>
        <fullName evidence="1">SiaC family regulatory phosphoprotein domain-containing protein</fullName>
    </recommendedName>
</protein>